<protein>
    <submittedName>
        <fullName evidence="5">HotDog ACOT-type domain-containing protein</fullName>
    </submittedName>
</protein>
<dbReference type="OrthoDB" id="331699at2759"/>
<dbReference type="GO" id="GO:0047617">
    <property type="term" value="F:fatty acyl-CoA hydrolase activity"/>
    <property type="evidence" value="ECO:0007669"/>
    <property type="project" value="TreeGrafter"/>
</dbReference>
<evidence type="ECO:0000313" key="4">
    <source>
        <dbReference type="Proteomes" id="UP000271098"/>
    </source>
</evidence>
<reference evidence="5" key="1">
    <citation type="submission" date="2016-06" db="UniProtKB">
        <authorList>
            <consortium name="WormBaseParasite"/>
        </authorList>
    </citation>
    <scope>IDENTIFICATION</scope>
</reference>
<dbReference type="Proteomes" id="UP000271098">
    <property type="component" value="Unassembled WGS sequence"/>
</dbReference>
<organism evidence="5">
    <name type="scientific">Gongylonema pulchrum</name>
    <dbReference type="NCBI Taxonomy" id="637853"/>
    <lineage>
        <taxon>Eukaryota</taxon>
        <taxon>Metazoa</taxon>
        <taxon>Ecdysozoa</taxon>
        <taxon>Nematoda</taxon>
        <taxon>Chromadorea</taxon>
        <taxon>Rhabditida</taxon>
        <taxon>Spirurina</taxon>
        <taxon>Spiruromorpha</taxon>
        <taxon>Spiruroidea</taxon>
        <taxon>Gongylonematidae</taxon>
        <taxon>Gongylonema</taxon>
    </lineage>
</organism>
<evidence type="ECO:0000313" key="5">
    <source>
        <dbReference type="WBParaSite" id="GPUH_0000979901-mRNA-1"/>
    </source>
</evidence>
<dbReference type="PANTHER" id="PTHR12655">
    <property type="entry name" value="ACYL-COA THIOESTERASE"/>
    <property type="match status" value="1"/>
</dbReference>
<dbReference type="EMBL" id="UYRT01033808">
    <property type="protein sequence ID" value="VDK77505.1"/>
    <property type="molecule type" value="Genomic_DNA"/>
</dbReference>
<dbReference type="PANTHER" id="PTHR12655:SF0">
    <property type="entry name" value="ACYL-COENZYME A THIOESTERASE 9, MITOCHONDRIAL"/>
    <property type="match status" value="1"/>
</dbReference>
<evidence type="ECO:0000256" key="1">
    <source>
        <dbReference type="ARBA" id="ARBA00010458"/>
    </source>
</evidence>
<dbReference type="InterPro" id="IPR029069">
    <property type="entry name" value="HotDog_dom_sf"/>
</dbReference>
<gene>
    <name evidence="3" type="ORF">GPUH_LOCUS9790</name>
</gene>
<keyword evidence="4" id="KW-1185">Reference proteome</keyword>
<proteinExistence type="inferred from homology"/>
<dbReference type="WBParaSite" id="GPUH_0000979901-mRNA-1">
    <property type="protein sequence ID" value="GPUH_0000979901-mRNA-1"/>
    <property type="gene ID" value="GPUH_0000979901"/>
</dbReference>
<dbReference type="Gene3D" id="3.10.129.10">
    <property type="entry name" value="Hotdog Thioesterase"/>
    <property type="match status" value="1"/>
</dbReference>
<dbReference type="GO" id="GO:0006637">
    <property type="term" value="P:acyl-CoA metabolic process"/>
    <property type="evidence" value="ECO:0007669"/>
    <property type="project" value="TreeGrafter"/>
</dbReference>
<dbReference type="SUPFAM" id="SSF54637">
    <property type="entry name" value="Thioesterase/thiol ester dehydrase-isomerase"/>
    <property type="match status" value="1"/>
</dbReference>
<reference evidence="3 4" key="2">
    <citation type="submission" date="2018-11" db="EMBL/GenBank/DDBJ databases">
        <authorList>
            <consortium name="Pathogen Informatics"/>
        </authorList>
    </citation>
    <scope>NUCLEOTIDE SEQUENCE [LARGE SCALE GENOMIC DNA]</scope>
</reference>
<keyword evidence="2" id="KW-0378">Hydrolase</keyword>
<evidence type="ECO:0000256" key="2">
    <source>
        <dbReference type="ARBA" id="ARBA00022801"/>
    </source>
</evidence>
<comment type="similarity">
    <text evidence="1">Belongs to the acyl coenzyme A hydrolase family.</text>
</comment>
<accession>A0A183DM47</accession>
<sequence length="110" mass="12366">MEVFCSGHSVRGRILPPDHVWIHDAKLDDTIVCFPVKRNIYGKIFGGFLMRKALELAWANASIFSSGTVTLVRINLEFAALPFCYLLEFGLEIRIPGMGTPKRPFELIAL</sequence>
<dbReference type="AlphaFoldDB" id="A0A183DM47"/>
<dbReference type="GO" id="GO:0005739">
    <property type="term" value="C:mitochondrion"/>
    <property type="evidence" value="ECO:0007669"/>
    <property type="project" value="TreeGrafter"/>
</dbReference>
<evidence type="ECO:0000313" key="3">
    <source>
        <dbReference type="EMBL" id="VDK77505.1"/>
    </source>
</evidence>
<name>A0A183DM47_9BILA</name>